<keyword evidence="2" id="KW-1185">Reference proteome</keyword>
<name>A0ABS6ANZ2_9RHOB</name>
<dbReference type="Proteomes" id="UP001166191">
    <property type="component" value="Unassembled WGS sequence"/>
</dbReference>
<accession>A0ABS6ANZ2</accession>
<evidence type="ECO:0000313" key="1">
    <source>
        <dbReference type="EMBL" id="MBU3031359.1"/>
    </source>
</evidence>
<evidence type="ECO:0000313" key="2">
    <source>
        <dbReference type="Proteomes" id="UP001166191"/>
    </source>
</evidence>
<gene>
    <name evidence="1" type="ORF">KNW02_14655</name>
</gene>
<sequence length="836" mass="92580">MNFADCLQAAVAAGELNPERAKLAQQRWRELSDRYETAGMSPADARQTAADELVTGITREVIKRRHVTVRQLQTLQKNQARYANADDPDLLLQDVEHIQSEAGTIFKQAMSGLQQFLADHREDIFGRVRDRAQLQDILRELHGEDSGNANAKAIAGGVDQARERLRNMFNSLGGDIGKLDDYGVAHVHDGQKLRAAGFDVWFDDIWQRLDWNRIENFKTGKPFAPSKGVRPFREDAIAFLRPIFDEITTKGWADRTPGFSVGARALFNGRGEHRVLHFRSADDWMEYNDSFGGQNTFEAIIGQFHTMSRDIARMRAFGPNPKAGLENAIQVLEKAAQLAPRNPKAAKAGVFRRVLRLGLQPEELVQMKARKARVMMGILSGELNRPVDQATASILAGTRNLLTAAQLGSATISQVTDLPSMRLAARAIGLNPNSPLKLLFNNVLNGMDPTVAKDLGFILDSWAQSSATYARFAGDIWSPELTGRISNFVLKANGMTYLTDRERVAVAMAFGSDMAGMAGRSFDQLPKNMQNFMSNRGIDARDWDLLRDPSVIYTDAQGGKHLNPNWFRDASSLPAHEAEDLAIRFGALIEDHIEMSIPSSSLRGRASLIGENRPGTWTGELMRSSMMYKGFVLSQLFNQMRRVRELDGDIGTRAWYAATMVAQLTAYGALAVQLKEIAKGRDPRPMISGKFWAAAFMQGGGVGIFGDFFSASTSRAGGGFGETLAGPVVGLASDVSRAVGSNVARMAEGKSPLIGRDIASLGRRYNPLATLWPTRIALDRLVWDQLQLLLDPEAEEQWYQAERRMKRNYGTESWWQRGDLRPRRAPDPGNIIGAVQ</sequence>
<protein>
    <recommendedName>
        <fullName evidence="3">Phage protein</fullName>
    </recommendedName>
</protein>
<dbReference type="EMBL" id="JAHKNG010000029">
    <property type="protein sequence ID" value="MBU3031359.1"/>
    <property type="molecule type" value="Genomic_DNA"/>
</dbReference>
<dbReference type="RefSeq" id="WP_216034025.1">
    <property type="nucleotide sequence ID" value="NZ_JAHKNG010000029.1"/>
</dbReference>
<proteinExistence type="predicted"/>
<organism evidence="1 2">
    <name type="scientific">Paracoccus marinaquae</name>
    <dbReference type="NCBI Taxonomy" id="2841926"/>
    <lineage>
        <taxon>Bacteria</taxon>
        <taxon>Pseudomonadati</taxon>
        <taxon>Pseudomonadota</taxon>
        <taxon>Alphaproteobacteria</taxon>
        <taxon>Rhodobacterales</taxon>
        <taxon>Paracoccaceae</taxon>
        <taxon>Paracoccus</taxon>
    </lineage>
</organism>
<comment type="caution">
    <text evidence="1">The sequence shown here is derived from an EMBL/GenBank/DDBJ whole genome shotgun (WGS) entry which is preliminary data.</text>
</comment>
<reference evidence="1" key="1">
    <citation type="submission" date="2021-06" db="EMBL/GenBank/DDBJ databases">
        <title>Paracoccus bacterium XHP0099 sp. nov., isolated from the surface waters of the Yellow Sea.</title>
        <authorList>
            <person name="Xue H."/>
            <person name="Zhang D."/>
        </authorList>
    </citation>
    <scope>NUCLEOTIDE SEQUENCE</scope>
    <source>
        <strain evidence="1">XHP0099</strain>
    </source>
</reference>
<evidence type="ECO:0008006" key="3">
    <source>
        <dbReference type="Google" id="ProtNLM"/>
    </source>
</evidence>